<evidence type="ECO:0000313" key="6">
    <source>
        <dbReference type="EMBL" id="BCA95662.1"/>
    </source>
</evidence>
<comment type="subcellular location">
    <subcellularLocation>
        <location evidence="1">Membrane</location>
        <topology evidence="1">Multi-pass membrane protein</topology>
    </subcellularLocation>
</comment>
<feature type="transmembrane region" description="Helical" evidence="5">
    <location>
        <begin position="7"/>
        <end position="25"/>
    </location>
</feature>
<dbReference type="AlphaFoldDB" id="A0A6F8T6K6"/>
<reference evidence="6" key="1">
    <citation type="journal article" date="2020" name="Microbiol. Resour. Announc.">
        <title>Complete Genome Sequence of Novel Psychrotolerant Legionella Strain TUM19329, Isolated from Antarctic Lake Sediment.</title>
        <authorList>
            <person name="Shimada S."/>
            <person name="Nakai R."/>
            <person name="Aoki K."/>
            <person name="Shimoeda N."/>
            <person name="Ohno G."/>
            <person name="Miyazaki Y."/>
            <person name="Kudoh S."/>
            <person name="Imura S."/>
            <person name="Watanabe K."/>
            <person name="Ishii Y."/>
            <person name="Tateda K."/>
        </authorList>
    </citation>
    <scope>NUCLEOTIDE SEQUENCE [LARGE SCALE GENOMIC DNA]</scope>
    <source>
        <strain evidence="6">TUM19329</strain>
    </source>
</reference>
<evidence type="ECO:0000313" key="7">
    <source>
        <dbReference type="Proteomes" id="UP000502894"/>
    </source>
</evidence>
<sequence length="178" mass="19895">MNIELNWIDYSFFILFIISIVFGFIRGFIRGVVSLLFLIAAVYLAVKYAPQLANSAGREQTTSYLILVGIFLLIFIVTIIIGGLVSYLLNLAFQFGGLGFLNSFLGGLFGLVRAVVISIGIIYVVQLTPASNNPMWHKSKIVMYFQPMTAWLKINISSKIEMIKGQVNRTVQGVNFRN</sequence>
<evidence type="ECO:0000256" key="5">
    <source>
        <dbReference type="SAM" id="Phobius"/>
    </source>
</evidence>
<dbReference type="InterPro" id="IPR003825">
    <property type="entry name" value="Colicin-V_CvpA"/>
</dbReference>
<dbReference type="KEGG" id="lant:TUM19329_20230"/>
<dbReference type="Pfam" id="PF02674">
    <property type="entry name" value="Colicin_V"/>
    <property type="match status" value="1"/>
</dbReference>
<dbReference type="Proteomes" id="UP000502894">
    <property type="component" value="Chromosome"/>
</dbReference>
<keyword evidence="4 5" id="KW-0472">Membrane</keyword>
<dbReference type="GO" id="GO:0009403">
    <property type="term" value="P:toxin biosynthetic process"/>
    <property type="evidence" value="ECO:0007669"/>
    <property type="project" value="InterPro"/>
</dbReference>
<proteinExistence type="predicted"/>
<evidence type="ECO:0000256" key="3">
    <source>
        <dbReference type="ARBA" id="ARBA00022989"/>
    </source>
</evidence>
<protein>
    <recommendedName>
        <fullName evidence="8">Colicin V</fullName>
    </recommendedName>
</protein>
<dbReference type="GO" id="GO:0016020">
    <property type="term" value="C:membrane"/>
    <property type="evidence" value="ECO:0007669"/>
    <property type="project" value="UniProtKB-SubCell"/>
</dbReference>
<dbReference type="RefSeq" id="WP_173237206.1">
    <property type="nucleotide sequence ID" value="NZ_AP022839.1"/>
</dbReference>
<dbReference type="InterPro" id="IPR052719">
    <property type="entry name" value="CvpA-like"/>
</dbReference>
<organism evidence="6 7">
    <name type="scientific">Legionella antarctica</name>
    <dbReference type="NCBI Taxonomy" id="2708020"/>
    <lineage>
        <taxon>Bacteria</taxon>
        <taxon>Pseudomonadati</taxon>
        <taxon>Pseudomonadota</taxon>
        <taxon>Gammaproteobacteria</taxon>
        <taxon>Legionellales</taxon>
        <taxon>Legionellaceae</taxon>
        <taxon>Legionella</taxon>
    </lineage>
</organism>
<feature type="transmembrane region" description="Helical" evidence="5">
    <location>
        <begin position="101"/>
        <end position="125"/>
    </location>
</feature>
<dbReference type="PANTHER" id="PTHR36926">
    <property type="entry name" value="COLICIN V PRODUCTION PROTEIN"/>
    <property type="match status" value="1"/>
</dbReference>
<feature type="transmembrane region" description="Helical" evidence="5">
    <location>
        <begin position="62"/>
        <end position="89"/>
    </location>
</feature>
<dbReference type="EMBL" id="AP022839">
    <property type="protein sequence ID" value="BCA95662.1"/>
    <property type="molecule type" value="Genomic_DNA"/>
</dbReference>
<accession>A0A6F8T6K6</accession>
<evidence type="ECO:0000256" key="1">
    <source>
        <dbReference type="ARBA" id="ARBA00004141"/>
    </source>
</evidence>
<evidence type="ECO:0000256" key="2">
    <source>
        <dbReference type="ARBA" id="ARBA00022692"/>
    </source>
</evidence>
<name>A0A6F8T6K6_9GAMM</name>
<keyword evidence="7" id="KW-1185">Reference proteome</keyword>
<gene>
    <name evidence="6" type="ORF">TUM19329_20230</name>
</gene>
<evidence type="ECO:0008006" key="8">
    <source>
        <dbReference type="Google" id="ProtNLM"/>
    </source>
</evidence>
<keyword evidence="2 5" id="KW-0812">Transmembrane</keyword>
<feature type="transmembrane region" description="Helical" evidence="5">
    <location>
        <begin position="31"/>
        <end position="50"/>
    </location>
</feature>
<dbReference type="PANTHER" id="PTHR36926:SF1">
    <property type="entry name" value="COLICIN V PRODUCTION PROTEIN"/>
    <property type="match status" value="1"/>
</dbReference>
<evidence type="ECO:0000256" key="4">
    <source>
        <dbReference type="ARBA" id="ARBA00023136"/>
    </source>
</evidence>
<keyword evidence="3 5" id="KW-1133">Transmembrane helix</keyword>